<keyword evidence="3" id="KW-1185">Reference proteome</keyword>
<organism evidence="2 3">
    <name type="scientific">Marinitenerispora sediminis</name>
    <dbReference type="NCBI Taxonomy" id="1931232"/>
    <lineage>
        <taxon>Bacteria</taxon>
        <taxon>Bacillati</taxon>
        <taxon>Actinomycetota</taxon>
        <taxon>Actinomycetes</taxon>
        <taxon>Streptosporangiales</taxon>
        <taxon>Nocardiopsidaceae</taxon>
        <taxon>Marinitenerispora</taxon>
    </lineage>
</organism>
<feature type="region of interest" description="Disordered" evidence="1">
    <location>
        <begin position="419"/>
        <end position="672"/>
    </location>
</feature>
<dbReference type="AlphaFoldDB" id="A0A368SXW2"/>
<feature type="region of interest" description="Disordered" evidence="1">
    <location>
        <begin position="76"/>
        <end position="103"/>
    </location>
</feature>
<reference evidence="2 3" key="1">
    <citation type="submission" date="2018-04" db="EMBL/GenBank/DDBJ databases">
        <title>Novel actinobacteria from marine sediment.</title>
        <authorList>
            <person name="Ng Z.Y."/>
            <person name="Tan G.Y.A."/>
        </authorList>
    </citation>
    <scope>NUCLEOTIDE SEQUENCE [LARGE SCALE GENOMIC DNA]</scope>
    <source>
        <strain evidence="2 3">TPS81</strain>
    </source>
</reference>
<feature type="non-terminal residue" evidence="2">
    <location>
        <position position="1"/>
    </location>
</feature>
<dbReference type="EMBL" id="QEIN01000406">
    <property type="protein sequence ID" value="RCV48324.1"/>
    <property type="molecule type" value="Genomic_DNA"/>
</dbReference>
<name>A0A368SXW2_9ACTN</name>
<feature type="compositionally biased region" description="Basic and acidic residues" evidence="1">
    <location>
        <begin position="605"/>
        <end position="672"/>
    </location>
</feature>
<feature type="compositionally biased region" description="Basic and acidic residues" evidence="1">
    <location>
        <begin position="534"/>
        <end position="597"/>
    </location>
</feature>
<evidence type="ECO:0000313" key="2">
    <source>
        <dbReference type="EMBL" id="RCV48324.1"/>
    </source>
</evidence>
<sequence>AALSRISELTTESTSRPAPVHQGLAPVADWENPHGPASEDARRAWDEARRQAPVTVIGALMDESGVDISGREVRLSARPARPTHRDDPAGEEVPGRPEGVPERLIPSQTRFQGMPRRMEVRRVPIPEEHRTPGGPTHVRELTIRIKFDRNGNDPALLAERFAAIKKKLEQTANHLHRLPDGDGGPGDQLHFRVLDVDEPGVTGPADYRVTWRPTTGGIIPRNNAGNWSVDSPPAGLVHEILHLFGLRDEYFKASDTDASVLRARPDHSRVDPSVANIMTHPRTPFTGLREHHLHEFADITRPALDRDTGGPAPYRTPVRVADLPDSVIAPLTRLGGPVSDTDAARDVFGAYYDRRVRGRSMEEVAGDLADLQVADSAGGARRPTPEETADMLREVWRRWQRSGVLRPALDALDALNQPASPGAGWSDTLTHRGGTSSADPAQLPQEPGDSDEDTTSRPPLDEDGSRAAGTDGPGSEPRDAEDSSSPDTARGLRNPEPEHVQNLAADVNRRAADVDSARAESEAAAGRVGQAESWAKDSADAYEASQKKYDEARAAAEAARAERQRQVDAATERADASQARADRSWADAQSARERAEETQEAVQAAREEQREARREAARLRGEAETARRQATETLRDARGGSPDRQRSAREEAAGLRSDATEAEREAARIEKA</sequence>
<accession>A0A368SXW2</accession>
<evidence type="ECO:0000313" key="3">
    <source>
        <dbReference type="Proteomes" id="UP000253318"/>
    </source>
</evidence>
<feature type="compositionally biased region" description="Polar residues" evidence="1">
    <location>
        <begin position="7"/>
        <end position="16"/>
    </location>
</feature>
<protein>
    <submittedName>
        <fullName evidence="2">Uncharacterized protein</fullName>
    </submittedName>
</protein>
<comment type="caution">
    <text evidence="2">The sequence shown here is derived from an EMBL/GenBank/DDBJ whole genome shotgun (WGS) entry which is preliminary data.</text>
</comment>
<evidence type="ECO:0000256" key="1">
    <source>
        <dbReference type="SAM" id="MobiDB-lite"/>
    </source>
</evidence>
<feature type="compositionally biased region" description="Basic and acidic residues" evidence="1">
    <location>
        <begin position="507"/>
        <end position="521"/>
    </location>
</feature>
<feature type="region of interest" description="Disordered" evidence="1">
    <location>
        <begin position="1"/>
        <end position="42"/>
    </location>
</feature>
<proteinExistence type="predicted"/>
<feature type="non-terminal residue" evidence="2">
    <location>
        <position position="672"/>
    </location>
</feature>
<feature type="compositionally biased region" description="Basic and acidic residues" evidence="1">
    <location>
        <begin position="83"/>
        <end position="101"/>
    </location>
</feature>
<dbReference type="Proteomes" id="UP000253318">
    <property type="component" value="Unassembled WGS sequence"/>
</dbReference>
<gene>
    <name evidence="2" type="ORF">DEF24_26430</name>
</gene>